<name>X0TQC7_9ZZZZ</name>
<sequence length="66" mass="7762">VKIRERVPYYLHFADVGTDEDQRNYEVSYEKIRRVGFRTQTSVDEGIDEIIAALTAIDIRHEYSNV</sequence>
<reference evidence="1" key="1">
    <citation type="journal article" date="2014" name="Front. Microbiol.">
        <title>High frequency of phylogenetically diverse reductive dehalogenase-homologous genes in deep subseafloor sedimentary metagenomes.</title>
        <authorList>
            <person name="Kawai M."/>
            <person name="Futagami T."/>
            <person name="Toyoda A."/>
            <person name="Takaki Y."/>
            <person name="Nishi S."/>
            <person name="Hori S."/>
            <person name="Arai W."/>
            <person name="Tsubouchi T."/>
            <person name="Morono Y."/>
            <person name="Uchiyama I."/>
            <person name="Ito T."/>
            <person name="Fujiyama A."/>
            <person name="Inagaki F."/>
            <person name="Takami H."/>
        </authorList>
    </citation>
    <scope>NUCLEOTIDE SEQUENCE</scope>
    <source>
        <strain evidence="1">Expedition CK06-06</strain>
    </source>
</reference>
<organism evidence="1">
    <name type="scientific">marine sediment metagenome</name>
    <dbReference type="NCBI Taxonomy" id="412755"/>
    <lineage>
        <taxon>unclassified sequences</taxon>
        <taxon>metagenomes</taxon>
        <taxon>ecological metagenomes</taxon>
    </lineage>
</organism>
<accession>X0TQC7</accession>
<feature type="non-terminal residue" evidence="1">
    <location>
        <position position="1"/>
    </location>
</feature>
<comment type="caution">
    <text evidence="1">The sequence shown here is derived from an EMBL/GenBank/DDBJ whole genome shotgun (WGS) entry which is preliminary data.</text>
</comment>
<gene>
    <name evidence="1" type="ORF">S01H1_03542</name>
</gene>
<dbReference type="EMBL" id="BARS01001922">
    <property type="protein sequence ID" value="GAF78330.1"/>
    <property type="molecule type" value="Genomic_DNA"/>
</dbReference>
<proteinExistence type="predicted"/>
<dbReference type="AlphaFoldDB" id="X0TQC7"/>
<protein>
    <submittedName>
        <fullName evidence="1">Uncharacterized protein</fullName>
    </submittedName>
</protein>
<evidence type="ECO:0000313" key="1">
    <source>
        <dbReference type="EMBL" id="GAF78330.1"/>
    </source>
</evidence>